<comment type="caution">
    <text evidence="2">The sequence shown here is derived from an EMBL/GenBank/DDBJ whole genome shotgun (WGS) entry which is preliminary data.</text>
</comment>
<dbReference type="InterPro" id="IPR011009">
    <property type="entry name" value="Kinase-like_dom_sf"/>
</dbReference>
<keyword evidence="3" id="KW-1185">Reference proteome</keyword>
<protein>
    <recommendedName>
        <fullName evidence="4">Protein kinase domain-containing protein</fullName>
    </recommendedName>
</protein>
<feature type="compositionally biased region" description="Basic residues" evidence="1">
    <location>
        <begin position="1"/>
        <end position="16"/>
    </location>
</feature>
<evidence type="ECO:0008006" key="4">
    <source>
        <dbReference type="Google" id="ProtNLM"/>
    </source>
</evidence>
<dbReference type="EMBL" id="LVLJ01003327">
    <property type="protein sequence ID" value="OAE21883.1"/>
    <property type="molecule type" value="Genomic_DNA"/>
</dbReference>
<proteinExistence type="predicted"/>
<organism evidence="2 3">
    <name type="scientific">Marchantia polymorpha subsp. ruderalis</name>
    <dbReference type="NCBI Taxonomy" id="1480154"/>
    <lineage>
        <taxon>Eukaryota</taxon>
        <taxon>Viridiplantae</taxon>
        <taxon>Streptophyta</taxon>
        <taxon>Embryophyta</taxon>
        <taxon>Marchantiophyta</taxon>
        <taxon>Marchantiopsida</taxon>
        <taxon>Marchantiidae</taxon>
        <taxon>Marchantiales</taxon>
        <taxon>Marchantiaceae</taxon>
        <taxon>Marchantia</taxon>
    </lineage>
</organism>
<feature type="compositionally biased region" description="Basic and acidic residues" evidence="1">
    <location>
        <begin position="17"/>
        <end position="27"/>
    </location>
</feature>
<dbReference type="Proteomes" id="UP000077202">
    <property type="component" value="Unassembled WGS sequence"/>
</dbReference>
<dbReference type="Gene3D" id="1.10.510.10">
    <property type="entry name" value="Transferase(Phosphotransferase) domain 1"/>
    <property type="match status" value="1"/>
</dbReference>
<reference evidence="2" key="1">
    <citation type="submission" date="2016-03" db="EMBL/GenBank/DDBJ databases">
        <title>Mechanisms controlling the formation of the plant cell surface in tip-growing cells are functionally conserved among land plants.</title>
        <authorList>
            <person name="Honkanen S."/>
            <person name="Jones V.A."/>
            <person name="Morieri G."/>
            <person name="Champion C."/>
            <person name="Hetherington A.J."/>
            <person name="Kelly S."/>
            <person name="Saint-Marcoux D."/>
            <person name="Proust H."/>
            <person name="Prescott H."/>
            <person name="Dolan L."/>
        </authorList>
    </citation>
    <scope>NUCLEOTIDE SEQUENCE [LARGE SCALE GENOMIC DNA]</scope>
    <source>
        <tissue evidence="2">Whole gametophyte</tissue>
    </source>
</reference>
<sequence>MSWILKRRASSSKKRKGSDSEDTFARDYKKRKNGSLASPGSTTQQSNREKAAEGLTSVQGPLGPQHPYLLGDRLRRVHRIDDDQAFYDRYREDQFGDLGSGAFGKVSKFMDLKYKKDDKTDPILIDFGCCQYNRSMVRKRNSTFEQDEIFTDIELRTMSSVSWSADSTNLCYILEMFLTGQPMLQNIMSPTLDRFPPKPGTDPDALALLDYMRNPRNMQSTTVEQIMQHPWFMEERARAGLDHIIDIPPEVRTFYKTWNHPIPDFRSQKAGPRVACCARF</sequence>
<feature type="compositionally biased region" description="Polar residues" evidence="1">
    <location>
        <begin position="35"/>
        <end position="46"/>
    </location>
</feature>
<evidence type="ECO:0000313" key="2">
    <source>
        <dbReference type="EMBL" id="OAE21883.1"/>
    </source>
</evidence>
<accession>A0A176VN95</accession>
<dbReference type="AlphaFoldDB" id="A0A176VN95"/>
<evidence type="ECO:0000256" key="1">
    <source>
        <dbReference type="SAM" id="MobiDB-lite"/>
    </source>
</evidence>
<dbReference type="SUPFAM" id="SSF56112">
    <property type="entry name" value="Protein kinase-like (PK-like)"/>
    <property type="match status" value="1"/>
</dbReference>
<feature type="region of interest" description="Disordered" evidence="1">
    <location>
        <begin position="1"/>
        <end position="69"/>
    </location>
</feature>
<gene>
    <name evidence="2" type="ORF">AXG93_1998s1220</name>
</gene>
<name>A0A176VN95_MARPO</name>
<evidence type="ECO:0000313" key="3">
    <source>
        <dbReference type="Proteomes" id="UP000077202"/>
    </source>
</evidence>